<evidence type="ECO:0000313" key="2">
    <source>
        <dbReference type="EMBL" id="KFA68310.1"/>
    </source>
</evidence>
<gene>
    <name evidence="2" type="ORF">S40285_10488</name>
</gene>
<dbReference type="EMBL" id="KL659939">
    <property type="protein sequence ID" value="KFA68310.1"/>
    <property type="molecule type" value="Genomic_DNA"/>
</dbReference>
<name>A0A084QWH5_STAC4</name>
<reference evidence="2 3" key="1">
    <citation type="journal article" date="2014" name="BMC Genomics">
        <title>Comparative genome sequencing reveals chemotype-specific gene clusters in the toxigenic black mold Stachybotrys.</title>
        <authorList>
            <person name="Semeiks J."/>
            <person name="Borek D."/>
            <person name="Otwinowski Z."/>
            <person name="Grishin N.V."/>
        </authorList>
    </citation>
    <scope>NUCLEOTIDE SEQUENCE [LARGE SCALE GENOMIC DNA]</scope>
    <source>
        <strain evidence="2 3">IBT 40285</strain>
    </source>
</reference>
<accession>A0A084QWH5</accession>
<feature type="region of interest" description="Disordered" evidence="1">
    <location>
        <begin position="112"/>
        <end position="233"/>
    </location>
</feature>
<protein>
    <submittedName>
        <fullName evidence="2">Uncharacterized protein</fullName>
    </submittedName>
</protein>
<dbReference type="OrthoDB" id="5150445at2759"/>
<dbReference type="AlphaFoldDB" id="A0A084QWH5"/>
<dbReference type="InParanoid" id="A0A084QWH5"/>
<proteinExistence type="predicted"/>
<evidence type="ECO:0000313" key="3">
    <source>
        <dbReference type="Proteomes" id="UP000028524"/>
    </source>
</evidence>
<dbReference type="HOGENOM" id="CLU_1190565_0_0_1"/>
<keyword evidence="3" id="KW-1185">Reference proteome</keyword>
<feature type="region of interest" description="Disordered" evidence="1">
    <location>
        <begin position="26"/>
        <end position="46"/>
    </location>
</feature>
<sequence length="233" mass="25063">MAIRSNQAPSSPLAFDDLTTAQAISPGKAYASQGRRDDAAGGIPLSSLDRETSKLLPAKKRSHHVWVQGKLAPVRSVSIANLRGAAATATTPPPLPDNNPVLLVAPPYVTERVPSPARSPGRFDRGVGASVDNNEQRRRSLDDGGAESDASENERVVTARDTQLRGYGIGGAGNIRRPTDVIHGPNRPSSSRRDMSESPAPFIPDADTLRITLRDLLRRRPNNRNKSKDASRK</sequence>
<dbReference type="Proteomes" id="UP000028524">
    <property type="component" value="Unassembled WGS sequence"/>
</dbReference>
<evidence type="ECO:0000256" key="1">
    <source>
        <dbReference type="SAM" id="MobiDB-lite"/>
    </source>
</evidence>
<organism evidence="2 3">
    <name type="scientific">Stachybotrys chlorohalonatus (strain IBT 40285)</name>
    <dbReference type="NCBI Taxonomy" id="1283841"/>
    <lineage>
        <taxon>Eukaryota</taxon>
        <taxon>Fungi</taxon>
        <taxon>Dikarya</taxon>
        <taxon>Ascomycota</taxon>
        <taxon>Pezizomycotina</taxon>
        <taxon>Sordariomycetes</taxon>
        <taxon>Hypocreomycetidae</taxon>
        <taxon>Hypocreales</taxon>
        <taxon>Stachybotryaceae</taxon>
        <taxon>Stachybotrys</taxon>
    </lineage>
</organism>